<dbReference type="Pfam" id="PF05317">
    <property type="entry name" value="Thermopsin"/>
    <property type="match status" value="1"/>
</dbReference>
<protein>
    <submittedName>
        <fullName evidence="1">Peptidase A5, thermopsin</fullName>
        <ecNumber evidence="1">3.4.23.-</ecNumber>
    </submittedName>
</protein>
<dbReference type="EMBL" id="AUZX01014843">
    <property type="protein sequence ID" value="EQD31004.1"/>
    <property type="molecule type" value="Genomic_DNA"/>
</dbReference>
<dbReference type="InterPro" id="IPR007981">
    <property type="entry name" value="Peptidase_A5"/>
</dbReference>
<dbReference type="GO" id="GO:0016787">
    <property type="term" value="F:hydrolase activity"/>
    <property type="evidence" value="ECO:0007669"/>
    <property type="project" value="UniProtKB-KW"/>
</dbReference>
<dbReference type="AlphaFoldDB" id="T0ZQJ1"/>
<feature type="non-terminal residue" evidence="1">
    <location>
        <position position="156"/>
    </location>
</feature>
<comment type="caution">
    <text evidence="1">The sequence shown here is derived from an EMBL/GenBank/DDBJ whole genome shotgun (WGS) entry which is preliminary data.</text>
</comment>
<gene>
    <name evidence="1" type="ORF">B1A_20124</name>
</gene>
<evidence type="ECO:0000313" key="1">
    <source>
        <dbReference type="EMBL" id="EQD31004.1"/>
    </source>
</evidence>
<proteinExistence type="predicted"/>
<reference evidence="1" key="2">
    <citation type="journal article" date="2014" name="ISME J.">
        <title>Microbial stratification in low pH oxic and suboxic macroscopic growths along an acid mine drainage.</title>
        <authorList>
            <person name="Mendez-Garcia C."/>
            <person name="Mesa V."/>
            <person name="Sprenger R.R."/>
            <person name="Richter M."/>
            <person name="Diez M.S."/>
            <person name="Solano J."/>
            <person name="Bargiela R."/>
            <person name="Golyshina O.V."/>
            <person name="Manteca A."/>
            <person name="Ramos J.L."/>
            <person name="Gallego J.R."/>
            <person name="Llorente I."/>
            <person name="Martins Dos Santos V.A."/>
            <person name="Jensen O.N."/>
            <person name="Pelaez A.I."/>
            <person name="Sanchez J."/>
            <person name="Ferrer M."/>
        </authorList>
    </citation>
    <scope>NUCLEOTIDE SEQUENCE</scope>
</reference>
<name>T0ZQJ1_9ZZZZ</name>
<keyword evidence="1" id="KW-0378">Hydrolase</keyword>
<organism evidence="1">
    <name type="scientific">mine drainage metagenome</name>
    <dbReference type="NCBI Taxonomy" id="410659"/>
    <lineage>
        <taxon>unclassified sequences</taxon>
        <taxon>metagenomes</taxon>
        <taxon>ecological metagenomes</taxon>
    </lineage>
</organism>
<accession>T0ZQJ1</accession>
<reference evidence="1" key="1">
    <citation type="submission" date="2013-08" db="EMBL/GenBank/DDBJ databases">
        <authorList>
            <person name="Mendez C."/>
            <person name="Richter M."/>
            <person name="Ferrer M."/>
            <person name="Sanchez J."/>
        </authorList>
    </citation>
    <scope>NUCLEOTIDE SEQUENCE</scope>
</reference>
<dbReference type="EC" id="3.4.23.-" evidence="1"/>
<sequence length="156" mass="17145">MYNEVIQYSKAHGIALSNVYIPNYFSHSTIADGHVTPGYSISPAPMGIGDYGLMNKSGTISTYNYTTQSFEAALNVNNLSSFYLAANDAHMVTFQLNAVLNNVGLFGNNDTQMWTQNVILYSSRTHSLTFEDNVWNFSSPSAYLTTNAINNSSAQN</sequence>